<dbReference type="Pfam" id="PF13372">
    <property type="entry name" value="Alginate_exp"/>
    <property type="match status" value="1"/>
</dbReference>
<dbReference type="Proteomes" id="UP001168380">
    <property type="component" value="Unassembled WGS sequence"/>
</dbReference>
<feature type="signal peptide" evidence="1">
    <location>
        <begin position="1"/>
        <end position="22"/>
    </location>
</feature>
<keyword evidence="1" id="KW-0732">Signal</keyword>
<comment type="caution">
    <text evidence="3">The sequence shown here is derived from an EMBL/GenBank/DDBJ whole genome shotgun (WGS) entry which is preliminary data.</text>
</comment>
<organism evidence="3 4">
    <name type="scientific">Gilvimarinus algae</name>
    <dbReference type="NCBI Taxonomy" id="3058037"/>
    <lineage>
        <taxon>Bacteria</taxon>
        <taxon>Pseudomonadati</taxon>
        <taxon>Pseudomonadota</taxon>
        <taxon>Gammaproteobacteria</taxon>
        <taxon>Cellvibrionales</taxon>
        <taxon>Cellvibrionaceae</taxon>
        <taxon>Gilvimarinus</taxon>
    </lineage>
</organism>
<protein>
    <submittedName>
        <fullName evidence="3">Alginate export family protein</fullName>
    </submittedName>
</protein>
<dbReference type="InterPro" id="IPR023614">
    <property type="entry name" value="Porin_dom_sf"/>
</dbReference>
<dbReference type="EMBL" id="JAULRT010000052">
    <property type="protein sequence ID" value="MDO3382074.1"/>
    <property type="molecule type" value="Genomic_DNA"/>
</dbReference>
<dbReference type="RefSeq" id="WP_302712233.1">
    <property type="nucleotide sequence ID" value="NZ_JAULRT010000052.1"/>
</dbReference>
<name>A0ABT8TEW4_9GAMM</name>
<feature type="chain" id="PRO_5046234373" evidence="1">
    <location>
        <begin position="23"/>
        <end position="399"/>
    </location>
</feature>
<evidence type="ECO:0000313" key="3">
    <source>
        <dbReference type="EMBL" id="MDO3382074.1"/>
    </source>
</evidence>
<dbReference type="Gene3D" id="2.40.160.10">
    <property type="entry name" value="Porin"/>
    <property type="match status" value="1"/>
</dbReference>
<reference evidence="3" key="1">
    <citation type="submission" date="2023-07" db="EMBL/GenBank/DDBJ databases">
        <title>Gilvimarinus algae sp. nov., isolated from the surface of Kelp.</title>
        <authorList>
            <person name="Sun Y.Y."/>
            <person name="Gong Y."/>
            <person name="Du Z.J."/>
        </authorList>
    </citation>
    <scope>NUCLEOTIDE SEQUENCE</scope>
    <source>
        <strain evidence="3">SDUM040014</strain>
    </source>
</reference>
<keyword evidence="4" id="KW-1185">Reference proteome</keyword>
<accession>A0ABT8TEW4</accession>
<feature type="domain" description="Alginate export" evidence="2">
    <location>
        <begin position="41"/>
        <end position="255"/>
    </location>
</feature>
<dbReference type="InterPro" id="IPR025388">
    <property type="entry name" value="Alginate_export_dom"/>
</dbReference>
<evidence type="ECO:0000256" key="1">
    <source>
        <dbReference type="SAM" id="SignalP"/>
    </source>
</evidence>
<gene>
    <name evidence="3" type="ORF">QWI16_07795</name>
</gene>
<evidence type="ECO:0000259" key="2">
    <source>
        <dbReference type="Pfam" id="PF13372"/>
    </source>
</evidence>
<sequence length="399" mass="43277">MKQRLIGLTGALGLASSLGAFANTEAASVKEALVDADIKLNLRLRYEDVSWDGLEDSDALTLRTRLSYTSGDYEGFGVMLEMDDVQAITDADYRTAPNDPMNPGTAVIPDPEGTEVNQAYLSYRGFGSSTLKYGRQRILLDNQRFVGGVGWRQNEQTYDSFSLTNTALDNTTVFYAYLYNVNRIFGEDNPIGDHKHESHLLNLNYAGWQAGSLSAYAYLLDNQSAAALSSDTYGARWAGKIGESATYTLEYARQSDAADNPVSYDADYLLAEAGMALGPINVGAGYELLGSDEGKAGFTTSLATLHKFQGWTDRFLTTPAAGVEDIYLSAAGALAGVKLFAAYHQLASDYGSVDYGQELDVSAAKAFGPVTVLVKYADYQADDFGSDTQKFWVMLNATF</sequence>
<proteinExistence type="predicted"/>
<evidence type="ECO:0000313" key="4">
    <source>
        <dbReference type="Proteomes" id="UP001168380"/>
    </source>
</evidence>